<evidence type="ECO:0000313" key="1">
    <source>
        <dbReference type="EMBL" id="QNN69322.1"/>
    </source>
</evidence>
<keyword evidence="2" id="KW-1185">Reference proteome</keyword>
<dbReference type="EMBL" id="CP060719">
    <property type="protein sequence ID" value="QNN69322.1"/>
    <property type="molecule type" value="Genomic_DNA"/>
</dbReference>
<dbReference type="Gene3D" id="3.40.50.150">
    <property type="entry name" value="Vaccinia Virus protein VP39"/>
    <property type="match status" value="1"/>
</dbReference>
<proteinExistence type="predicted"/>
<accession>A0A7G9SN97</accession>
<dbReference type="Proteomes" id="UP000515804">
    <property type="component" value="Chromosome"/>
</dbReference>
<dbReference type="RefSeq" id="WP_187551845.1">
    <property type="nucleotide sequence ID" value="NZ_BMZL01000002.1"/>
</dbReference>
<gene>
    <name evidence="1" type="ORF">H9L16_11630</name>
</gene>
<evidence type="ECO:0008006" key="3">
    <source>
        <dbReference type="Google" id="ProtNLM"/>
    </source>
</evidence>
<name>A0A7G9SN97_9GAMM</name>
<dbReference type="SUPFAM" id="SSF53335">
    <property type="entry name" value="S-adenosyl-L-methionine-dependent methyltransferases"/>
    <property type="match status" value="1"/>
</dbReference>
<protein>
    <recommendedName>
        <fullName evidence="3">Class I SAM-dependent methyltransferase</fullName>
    </recommendedName>
</protein>
<reference evidence="1 2" key="1">
    <citation type="submission" date="2020-08" db="EMBL/GenBank/DDBJ databases">
        <title>Genome sequence of Thermomonas carbonis KCTC 42013T.</title>
        <authorList>
            <person name="Hyun D.-W."/>
            <person name="Bae J.-W."/>
        </authorList>
    </citation>
    <scope>NUCLEOTIDE SEQUENCE [LARGE SCALE GENOMIC DNA]</scope>
    <source>
        <strain evidence="1 2">KCTC 42013</strain>
    </source>
</reference>
<evidence type="ECO:0000313" key="2">
    <source>
        <dbReference type="Proteomes" id="UP000515804"/>
    </source>
</evidence>
<organism evidence="1 2">
    <name type="scientific">Thermomonas carbonis</name>
    <dbReference type="NCBI Taxonomy" id="1463158"/>
    <lineage>
        <taxon>Bacteria</taxon>
        <taxon>Pseudomonadati</taxon>
        <taxon>Pseudomonadota</taxon>
        <taxon>Gammaproteobacteria</taxon>
        <taxon>Lysobacterales</taxon>
        <taxon>Lysobacteraceae</taxon>
        <taxon>Thermomonas</taxon>
    </lineage>
</organism>
<sequence length="200" mass="22523">MAENVHALRPEMTDAEIGVLRECLSKAASLVEFGSGGSTLLAVCSPALKRIWSVESDADWIASLRGHPEVAHAERDGRLHFTHADIGRTGDYGTPLDKMAQARWPDYHQQVWRDPATTSADLVLVDGRFRVACALEALARCQPHTILLFHDFWNRTHYHPVLAFTDWLGSCDSLAILRRKTSIDQVKFEAVRRLHRMNPD</sequence>
<dbReference type="InterPro" id="IPR029063">
    <property type="entry name" value="SAM-dependent_MTases_sf"/>
</dbReference>
<dbReference type="AlphaFoldDB" id="A0A7G9SN97"/>
<dbReference type="KEGG" id="tcn:H9L16_11630"/>